<dbReference type="SMART" id="SM00091">
    <property type="entry name" value="PAS"/>
    <property type="match status" value="3"/>
</dbReference>
<reference evidence="17 18" key="1">
    <citation type="submission" date="2016-10" db="EMBL/GenBank/DDBJ databases">
        <authorList>
            <person name="de Groot N.N."/>
        </authorList>
    </citation>
    <scope>NUCLEOTIDE SEQUENCE [LARGE SCALE GENOMIC DNA]</scope>
    <source>
        <strain evidence="17 18">DSM 5885</strain>
    </source>
</reference>
<evidence type="ECO:0000256" key="11">
    <source>
        <dbReference type="ARBA" id="ARBA00068150"/>
    </source>
</evidence>
<dbReference type="InterPro" id="IPR036097">
    <property type="entry name" value="HisK_dim/P_sf"/>
</dbReference>
<dbReference type="PANTHER" id="PTHR45339">
    <property type="entry name" value="HYBRID SIGNAL TRANSDUCTION HISTIDINE KINASE J"/>
    <property type="match status" value="1"/>
</dbReference>
<feature type="domain" description="Histidine kinase" evidence="14">
    <location>
        <begin position="746"/>
        <end position="966"/>
    </location>
</feature>
<feature type="transmembrane region" description="Helical" evidence="13">
    <location>
        <begin position="21"/>
        <end position="41"/>
    </location>
</feature>
<dbReference type="PROSITE" id="PS50112">
    <property type="entry name" value="PAS"/>
    <property type="match status" value="1"/>
</dbReference>
<comment type="function">
    <text evidence="9">Member of the two-component regulatory system BvgS/BvgA. Phosphorylates BvgA via a four-step phosphorelay in response to environmental signals.</text>
</comment>
<dbReference type="Pfam" id="PF02518">
    <property type="entry name" value="HATPase_c"/>
    <property type="match status" value="1"/>
</dbReference>
<keyword evidence="13" id="KW-0812">Transmembrane</keyword>
<dbReference type="NCBIfam" id="TIGR00229">
    <property type="entry name" value="sensory_box"/>
    <property type="match status" value="1"/>
</dbReference>
<dbReference type="EC" id="2.7.13.3" evidence="2"/>
<evidence type="ECO:0000256" key="5">
    <source>
        <dbReference type="ARBA" id="ARBA00022741"/>
    </source>
</evidence>
<protein>
    <recommendedName>
        <fullName evidence="11">Sensory/regulatory protein RpfC</fullName>
        <ecNumber evidence="2">2.7.13.3</ecNumber>
    </recommendedName>
    <alternativeName>
        <fullName evidence="12">Virulence sensor protein BvgS</fullName>
    </alternativeName>
</protein>
<dbReference type="InterPro" id="IPR035965">
    <property type="entry name" value="PAS-like_dom_sf"/>
</dbReference>
<evidence type="ECO:0000256" key="10">
    <source>
        <dbReference type="ARBA" id="ARBA00064003"/>
    </source>
</evidence>
<dbReference type="InterPro" id="IPR003661">
    <property type="entry name" value="HisK_dim/P_dom"/>
</dbReference>
<proteinExistence type="predicted"/>
<dbReference type="STRING" id="83767.SAMN05660652_03101"/>
<dbReference type="PROSITE" id="PS50113">
    <property type="entry name" value="PAC"/>
    <property type="match status" value="1"/>
</dbReference>
<dbReference type="RefSeq" id="WP_091938829.1">
    <property type="nucleotide sequence ID" value="NZ_FNCY01000015.1"/>
</dbReference>
<evidence type="ECO:0000256" key="6">
    <source>
        <dbReference type="ARBA" id="ARBA00022777"/>
    </source>
</evidence>
<evidence type="ECO:0000259" key="15">
    <source>
        <dbReference type="PROSITE" id="PS50112"/>
    </source>
</evidence>
<dbReference type="GO" id="GO:0000155">
    <property type="term" value="F:phosphorelay sensor kinase activity"/>
    <property type="evidence" value="ECO:0007669"/>
    <property type="project" value="InterPro"/>
</dbReference>
<dbReference type="PROSITE" id="PS50109">
    <property type="entry name" value="HIS_KIN"/>
    <property type="match status" value="1"/>
</dbReference>
<dbReference type="InterPro" id="IPR000700">
    <property type="entry name" value="PAS-assoc_C"/>
</dbReference>
<keyword evidence="8" id="KW-0902">Two-component regulatory system</keyword>
<dbReference type="InterPro" id="IPR001610">
    <property type="entry name" value="PAC"/>
</dbReference>
<dbReference type="SMART" id="SM00387">
    <property type="entry name" value="HATPase_c"/>
    <property type="match status" value="1"/>
</dbReference>
<dbReference type="Pfam" id="PF13188">
    <property type="entry name" value="PAS_8"/>
    <property type="match status" value="1"/>
</dbReference>
<keyword evidence="5" id="KW-0547">Nucleotide-binding</keyword>
<dbReference type="FunFam" id="3.30.565.10:FF:000010">
    <property type="entry name" value="Sensor histidine kinase RcsC"/>
    <property type="match status" value="1"/>
</dbReference>
<dbReference type="Gene3D" id="1.10.287.130">
    <property type="match status" value="1"/>
</dbReference>
<dbReference type="Gene3D" id="3.30.450.20">
    <property type="entry name" value="PAS domain"/>
    <property type="match status" value="5"/>
</dbReference>
<dbReference type="InterPro" id="IPR000014">
    <property type="entry name" value="PAS"/>
</dbReference>
<keyword evidence="6" id="KW-0418">Kinase</keyword>
<keyword evidence="13" id="KW-0472">Membrane</keyword>
<dbReference type="GO" id="GO:0005524">
    <property type="term" value="F:ATP binding"/>
    <property type="evidence" value="ECO:0007669"/>
    <property type="project" value="UniProtKB-KW"/>
</dbReference>
<dbReference type="CDD" id="cd16922">
    <property type="entry name" value="HATPase_EvgS-ArcB-TorS-like"/>
    <property type="match status" value="1"/>
</dbReference>
<dbReference type="SMART" id="SM00086">
    <property type="entry name" value="PAC"/>
    <property type="match status" value="2"/>
</dbReference>
<feature type="domain" description="PAS" evidence="15">
    <location>
        <begin position="458"/>
        <end position="535"/>
    </location>
</feature>
<name>A0A1G8J093_9RHOO</name>
<keyword evidence="13" id="KW-1133">Transmembrane helix</keyword>
<dbReference type="InterPro" id="IPR003594">
    <property type="entry name" value="HATPase_dom"/>
</dbReference>
<dbReference type="SUPFAM" id="SSF55785">
    <property type="entry name" value="PYP-like sensor domain (PAS domain)"/>
    <property type="match status" value="3"/>
</dbReference>
<dbReference type="InterPro" id="IPR004358">
    <property type="entry name" value="Sig_transdc_His_kin-like_C"/>
</dbReference>
<keyword evidence="3" id="KW-0597">Phosphoprotein</keyword>
<dbReference type="Gene3D" id="2.10.70.100">
    <property type="match status" value="1"/>
</dbReference>
<keyword evidence="18" id="KW-1185">Reference proteome</keyword>
<dbReference type="FunFam" id="1.10.287.130:FF:000002">
    <property type="entry name" value="Two-component osmosensing histidine kinase"/>
    <property type="match status" value="1"/>
</dbReference>
<comment type="catalytic activity">
    <reaction evidence="1">
        <text>ATP + protein L-histidine = ADP + protein N-phospho-L-histidine.</text>
        <dbReference type="EC" id="2.7.13.3"/>
    </reaction>
</comment>
<evidence type="ECO:0000313" key="17">
    <source>
        <dbReference type="EMBL" id="SDI24551.1"/>
    </source>
</evidence>
<dbReference type="Pfam" id="PF08447">
    <property type="entry name" value="PAS_3"/>
    <property type="match status" value="1"/>
</dbReference>
<dbReference type="CDD" id="cd00082">
    <property type="entry name" value="HisKA"/>
    <property type="match status" value="1"/>
</dbReference>
<dbReference type="EMBL" id="FNCY01000015">
    <property type="protein sequence ID" value="SDI24551.1"/>
    <property type="molecule type" value="Genomic_DNA"/>
</dbReference>
<evidence type="ECO:0000259" key="16">
    <source>
        <dbReference type="PROSITE" id="PS50113"/>
    </source>
</evidence>
<dbReference type="OrthoDB" id="8552871at2"/>
<sequence>MGNKLQRAIDHAGHRLNSVSGLVFMLVAIYAIGAVNIFQAYQDAIESEFHALENHALVADAKVSGFLRGLDVGLHGLVADQSVVPVASLSFVAQRQRAFLKQFSEIDTVFTADRTGTITSAESIQAGDDLDALRGFNVAGRDYFQFHRDAKSGDVNRTHISRVFSAVTGKQTIAISQAIRNSSGEFLGVVVGTLVLQSLEPLLVDVLANKEIDAAAIHNREGDVLFRLPDPEKHIGKNIASGDAFQTYLSSGSKLTRYLGNVVTDNQRRILVFGRIGETGLDIGISAKHEFIIGGIRPGIVWTILVCIAFSALVIALHKILRRRYTQRIALEESEARFHSLYDSMTEGVALHRLMRDPEGRPIDYLILDTNPAYEGHTGLRAQDVIGKTATQAYGGVPFLAEYAQVVTTRQALRFETYFPPLDKTFSISVVSPGPDQFATIFSDISEHVRLEKSQRIASERFRAIIEASPIPMALNDDALDITYLNDAFTKAFGYTLDDIPTVADWWQKAYPDPDYRARVQQKWLAYVESVLQGKDKVDPIEVEITTRTNDVRVVMVAATSLPEGLDSIHLVTLIDITERKHAENALGRHKETLEAQIRQRTADLHEAQRIASMGSWQLDLATNNVTWSDELYRMFNADPGQPPPNYSIHNSIFTPESWTRLSAALEKTAQTGEPYELELQTRRADGSNGWILARGERTCDDAGRPVGLHGIAMDVTLQKEAEFILKEAKEAAEAASRAKSTFLANMSHELRTPLNGVLGMAHLIRRGGLTPKQLEQLDKLEASGTHLVDVINGILDLSKIEADKVTLEEVGISLEKITGDVATMMEPAAEMKGLHISVDNEPRTGSLIGDPTRLKQALLNYAGNAIKFTEQGQVILRTLTAEETPDTVLVRFEVEDSGIGIDPDVANRLFNAFEQADSSTTRRYGGTGLGLVITRKLAELMGGTAGCESRLGQGSTFWFTARLRKAGTAHS</sequence>
<dbReference type="InterPro" id="IPR036890">
    <property type="entry name" value="HATPase_C_sf"/>
</dbReference>
<feature type="domain" description="PAC" evidence="16">
    <location>
        <begin position="676"/>
        <end position="728"/>
    </location>
</feature>
<comment type="subunit">
    <text evidence="10">At low DSF concentrations, interacts with RpfF.</text>
</comment>
<evidence type="ECO:0000256" key="1">
    <source>
        <dbReference type="ARBA" id="ARBA00000085"/>
    </source>
</evidence>
<organism evidence="17 18">
    <name type="scientific">Propionivibrio dicarboxylicus</name>
    <dbReference type="NCBI Taxonomy" id="83767"/>
    <lineage>
        <taxon>Bacteria</taxon>
        <taxon>Pseudomonadati</taxon>
        <taxon>Pseudomonadota</taxon>
        <taxon>Betaproteobacteria</taxon>
        <taxon>Rhodocyclales</taxon>
        <taxon>Rhodocyclaceae</taxon>
        <taxon>Propionivibrio</taxon>
    </lineage>
</organism>
<dbReference type="CDD" id="cd00130">
    <property type="entry name" value="PAS"/>
    <property type="match status" value="2"/>
</dbReference>
<evidence type="ECO:0000256" key="7">
    <source>
        <dbReference type="ARBA" id="ARBA00022840"/>
    </source>
</evidence>
<evidence type="ECO:0000256" key="3">
    <source>
        <dbReference type="ARBA" id="ARBA00022553"/>
    </source>
</evidence>
<dbReference type="PANTHER" id="PTHR45339:SF5">
    <property type="entry name" value="HISTIDINE KINASE"/>
    <property type="match status" value="1"/>
</dbReference>
<evidence type="ECO:0000256" key="13">
    <source>
        <dbReference type="SAM" id="Phobius"/>
    </source>
</evidence>
<dbReference type="SUPFAM" id="SSF55874">
    <property type="entry name" value="ATPase domain of HSP90 chaperone/DNA topoisomerase II/histidine kinase"/>
    <property type="match status" value="1"/>
</dbReference>
<gene>
    <name evidence="17" type="ORF">SAMN05660652_03101</name>
</gene>
<evidence type="ECO:0000259" key="14">
    <source>
        <dbReference type="PROSITE" id="PS50109"/>
    </source>
</evidence>
<dbReference type="Gene3D" id="3.30.565.10">
    <property type="entry name" value="Histidine kinase-like ATPase, C-terminal domain"/>
    <property type="match status" value="1"/>
</dbReference>
<evidence type="ECO:0000256" key="2">
    <source>
        <dbReference type="ARBA" id="ARBA00012438"/>
    </source>
</evidence>
<evidence type="ECO:0000256" key="8">
    <source>
        <dbReference type="ARBA" id="ARBA00023012"/>
    </source>
</evidence>
<keyword evidence="4" id="KW-0808">Transferase</keyword>
<dbReference type="InterPro" id="IPR005467">
    <property type="entry name" value="His_kinase_dom"/>
</dbReference>
<keyword evidence="7" id="KW-0067">ATP-binding</keyword>
<evidence type="ECO:0000313" key="18">
    <source>
        <dbReference type="Proteomes" id="UP000198607"/>
    </source>
</evidence>
<dbReference type="CDD" id="cd12914">
    <property type="entry name" value="PDC1_DGC_like"/>
    <property type="match status" value="1"/>
</dbReference>
<evidence type="ECO:0000256" key="12">
    <source>
        <dbReference type="ARBA" id="ARBA00070152"/>
    </source>
</evidence>
<evidence type="ECO:0000256" key="4">
    <source>
        <dbReference type="ARBA" id="ARBA00022679"/>
    </source>
</evidence>
<dbReference type="SUPFAM" id="SSF47384">
    <property type="entry name" value="Homodimeric domain of signal transducing histidine kinase"/>
    <property type="match status" value="1"/>
</dbReference>
<dbReference type="Proteomes" id="UP000198607">
    <property type="component" value="Unassembled WGS sequence"/>
</dbReference>
<dbReference type="AlphaFoldDB" id="A0A1G8J093"/>
<dbReference type="InterPro" id="IPR013655">
    <property type="entry name" value="PAS_fold_3"/>
</dbReference>
<evidence type="ECO:0000256" key="9">
    <source>
        <dbReference type="ARBA" id="ARBA00058004"/>
    </source>
</evidence>
<dbReference type="SMART" id="SM00388">
    <property type="entry name" value="HisKA"/>
    <property type="match status" value="1"/>
</dbReference>
<accession>A0A1G8J093</accession>
<dbReference type="Pfam" id="PF00512">
    <property type="entry name" value="HisKA"/>
    <property type="match status" value="1"/>
</dbReference>
<dbReference type="PRINTS" id="PR00344">
    <property type="entry name" value="BCTRLSENSOR"/>
</dbReference>